<dbReference type="PRINTS" id="PR00502">
    <property type="entry name" value="NUDIXFAMILY"/>
</dbReference>
<dbReference type="InterPro" id="IPR000086">
    <property type="entry name" value="NUDIX_hydrolase_dom"/>
</dbReference>
<dbReference type="PANTHER" id="PTHR39159">
    <property type="match status" value="1"/>
</dbReference>
<proteinExistence type="inferred from homology"/>
<dbReference type="EMBL" id="CP034437">
    <property type="protein sequence ID" value="AZN40574.1"/>
    <property type="molecule type" value="Genomic_DNA"/>
</dbReference>
<dbReference type="InterPro" id="IPR007295">
    <property type="entry name" value="DUF402"/>
</dbReference>
<keyword evidence="1 2" id="KW-0378">Hydrolase</keyword>
<dbReference type="RefSeq" id="WP_126015809.1">
    <property type="nucleotide sequence ID" value="NZ_CP034437.1"/>
</dbReference>
<dbReference type="SUPFAM" id="SSF55811">
    <property type="entry name" value="Nudix"/>
    <property type="match status" value="1"/>
</dbReference>
<dbReference type="SUPFAM" id="SSF159234">
    <property type="entry name" value="FomD-like"/>
    <property type="match status" value="1"/>
</dbReference>
<dbReference type="OrthoDB" id="2357011at2"/>
<dbReference type="InterPro" id="IPR035930">
    <property type="entry name" value="FomD-like_sf"/>
</dbReference>
<sequence length="340" mass="39391">MHLIRRISDSDWSGDTPKWLDTVSRYGARGVLFDSEWQVAMMYMSKMQLYKLPGGGIEEGEDSQDAFLREIQEETGCKSEVIHEIGYIEEHKVHNAFLQHSACYVGKVVEHSTSISLTDKEIALGMQVEWMSIDTAIAIMNKGLQQNVNGSSRFMLLRDLTILEETAKWLSTSITIQARKYGDRPHYEWRTTLLEQTDSYIFVLGHYGRKLKHYTKGKTFTVENWTIECFPFDSWFTVSADVINGEIAQYYCNICEPARMEGGTVTFVDLDIDLIHKNGRWEIVDEDEFEIHTEKFAYPPELVTRVRQEVERLQERIALKQFPFDGAIERFISRIPRDSA</sequence>
<dbReference type="InterPro" id="IPR050212">
    <property type="entry name" value="Ntdp-like"/>
</dbReference>
<feature type="domain" description="Nudix hydrolase" evidence="3">
    <location>
        <begin position="1"/>
        <end position="157"/>
    </location>
</feature>
<name>A0A3S9A4C8_9BACL</name>
<dbReference type="CDD" id="cd02883">
    <property type="entry name" value="NUDIX_Hydrolase"/>
    <property type="match status" value="1"/>
</dbReference>
<accession>A0A3S9A4C8</accession>
<evidence type="ECO:0000259" key="3">
    <source>
        <dbReference type="PROSITE" id="PS51462"/>
    </source>
</evidence>
<dbReference type="InterPro" id="IPR020476">
    <property type="entry name" value="Nudix_hydrolase"/>
</dbReference>
<gene>
    <name evidence="4" type="ORF">EJC50_13595</name>
</gene>
<dbReference type="Gene3D" id="3.90.79.10">
    <property type="entry name" value="Nucleoside Triphosphate Pyrophosphohydrolase"/>
    <property type="match status" value="1"/>
</dbReference>
<dbReference type="AlphaFoldDB" id="A0A3S9A4C8"/>
<dbReference type="PROSITE" id="PS51462">
    <property type="entry name" value="NUDIX"/>
    <property type="match status" value="1"/>
</dbReference>
<keyword evidence="5" id="KW-1185">Reference proteome</keyword>
<evidence type="ECO:0000313" key="4">
    <source>
        <dbReference type="EMBL" id="AZN40574.1"/>
    </source>
</evidence>
<dbReference type="PANTHER" id="PTHR39159:SF1">
    <property type="entry name" value="UPF0374 PROTEIN YGAC"/>
    <property type="match status" value="1"/>
</dbReference>
<reference evidence="5" key="1">
    <citation type="submission" date="2018-12" db="EMBL/GenBank/DDBJ databases">
        <title>Genome sequence of Peanibacillus sp.</title>
        <authorList>
            <person name="Subramani G."/>
            <person name="Srinivasan S."/>
            <person name="Kim M.K."/>
        </authorList>
    </citation>
    <scope>NUCLEOTIDE SEQUENCE [LARGE SCALE GENOMIC DNA]</scope>
    <source>
        <strain evidence="5">18JY67-1</strain>
    </source>
</reference>
<dbReference type="Pfam" id="PF00293">
    <property type="entry name" value="NUDIX"/>
    <property type="match status" value="1"/>
</dbReference>
<evidence type="ECO:0000256" key="2">
    <source>
        <dbReference type="RuleBase" id="RU003476"/>
    </source>
</evidence>
<dbReference type="Gene3D" id="2.40.380.10">
    <property type="entry name" value="FomD-like"/>
    <property type="match status" value="1"/>
</dbReference>
<dbReference type="InterPro" id="IPR020084">
    <property type="entry name" value="NUDIX_hydrolase_CS"/>
</dbReference>
<organism evidence="4 5">
    <name type="scientific">Paenibacillus albus</name>
    <dbReference type="NCBI Taxonomy" id="2495582"/>
    <lineage>
        <taxon>Bacteria</taxon>
        <taxon>Bacillati</taxon>
        <taxon>Bacillota</taxon>
        <taxon>Bacilli</taxon>
        <taxon>Bacillales</taxon>
        <taxon>Paenibacillaceae</taxon>
        <taxon>Paenibacillus</taxon>
    </lineage>
</organism>
<comment type="similarity">
    <text evidence="2">Belongs to the Nudix hydrolase family.</text>
</comment>
<dbReference type="Proteomes" id="UP000272528">
    <property type="component" value="Chromosome"/>
</dbReference>
<dbReference type="GO" id="GO:0016787">
    <property type="term" value="F:hydrolase activity"/>
    <property type="evidence" value="ECO:0007669"/>
    <property type="project" value="UniProtKB-KW"/>
</dbReference>
<dbReference type="PROSITE" id="PS00893">
    <property type="entry name" value="NUDIX_BOX"/>
    <property type="match status" value="1"/>
</dbReference>
<dbReference type="Pfam" id="PF04167">
    <property type="entry name" value="DUF402"/>
    <property type="match status" value="1"/>
</dbReference>
<dbReference type="InterPro" id="IPR015797">
    <property type="entry name" value="NUDIX_hydrolase-like_dom_sf"/>
</dbReference>
<protein>
    <submittedName>
        <fullName evidence="4">DUF402 domain-containing protein</fullName>
    </submittedName>
</protein>
<dbReference type="KEGG" id="palb:EJC50_13595"/>
<evidence type="ECO:0000256" key="1">
    <source>
        <dbReference type="ARBA" id="ARBA00022801"/>
    </source>
</evidence>
<evidence type="ECO:0000313" key="5">
    <source>
        <dbReference type="Proteomes" id="UP000272528"/>
    </source>
</evidence>